<keyword evidence="12" id="KW-1185">Reference proteome</keyword>
<evidence type="ECO:0000256" key="7">
    <source>
        <dbReference type="RuleBase" id="RU362125"/>
    </source>
</evidence>
<dbReference type="PROSITE" id="PS00072">
    <property type="entry name" value="ACYL_COA_DH_1"/>
    <property type="match status" value="1"/>
</dbReference>
<evidence type="ECO:0000313" key="12">
    <source>
        <dbReference type="Proteomes" id="UP000094243"/>
    </source>
</evidence>
<evidence type="ECO:0000256" key="5">
    <source>
        <dbReference type="ARBA" id="ARBA00023002"/>
    </source>
</evidence>
<evidence type="ECO:0000259" key="9">
    <source>
        <dbReference type="Pfam" id="PF02770"/>
    </source>
</evidence>
<dbReference type="EMBL" id="MIGZ01000185">
    <property type="protein sequence ID" value="ODQ85379.1"/>
    <property type="molecule type" value="Genomic_DNA"/>
</dbReference>
<dbReference type="InterPro" id="IPR006089">
    <property type="entry name" value="Acyl-CoA_DH_CS"/>
</dbReference>
<dbReference type="InterPro" id="IPR046373">
    <property type="entry name" value="Acyl-CoA_Oxase/DH_mid-dom_sf"/>
</dbReference>
<dbReference type="Proteomes" id="UP000094243">
    <property type="component" value="Unassembled WGS sequence"/>
</dbReference>
<evidence type="ECO:0000259" key="10">
    <source>
        <dbReference type="Pfam" id="PF02771"/>
    </source>
</evidence>
<comment type="caution">
    <text evidence="11">The sequence shown here is derived from an EMBL/GenBank/DDBJ whole genome shotgun (WGS) entry which is preliminary data.</text>
</comment>
<dbReference type="InterPro" id="IPR009075">
    <property type="entry name" value="AcylCo_DH/oxidase_C"/>
</dbReference>
<protein>
    <submittedName>
        <fullName evidence="11">Acyl-CoA dehydrogenase</fullName>
    </submittedName>
</protein>
<dbReference type="PROSITE" id="PS00073">
    <property type="entry name" value="ACYL_COA_DH_2"/>
    <property type="match status" value="1"/>
</dbReference>
<dbReference type="PANTHER" id="PTHR48083">
    <property type="entry name" value="MEDIUM-CHAIN SPECIFIC ACYL-COA DEHYDROGENASE, MITOCHONDRIAL-RELATED"/>
    <property type="match status" value="1"/>
</dbReference>
<dbReference type="Gene3D" id="2.40.110.10">
    <property type="entry name" value="Butyryl-CoA Dehydrogenase, subunit A, domain 2"/>
    <property type="match status" value="1"/>
</dbReference>
<dbReference type="GO" id="GO:0033539">
    <property type="term" value="P:fatty acid beta-oxidation using acyl-CoA dehydrogenase"/>
    <property type="evidence" value="ECO:0007669"/>
    <property type="project" value="TreeGrafter"/>
</dbReference>
<comment type="cofactor">
    <cofactor evidence="1 7">
        <name>FAD</name>
        <dbReference type="ChEBI" id="CHEBI:57692"/>
    </cofactor>
</comment>
<evidence type="ECO:0000256" key="4">
    <source>
        <dbReference type="ARBA" id="ARBA00022827"/>
    </source>
</evidence>
<dbReference type="InterPro" id="IPR037069">
    <property type="entry name" value="AcylCoA_DH/ox_N_sf"/>
</dbReference>
<dbReference type="PANTHER" id="PTHR48083:SF6">
    <property type="entry name" value="ACYL-COA DEHYDROGENASE 6"/>
    <property type="match status" value="1"/>
</dbReference>
<evidence type="ECO:0000256" key="2">
    <source>
        <dbReference type="ARBA" id="ARBA00009347"/>
    </source>
</evidence>
<feature type="domain" description="Acyl-CoA dehydrogenase/oxidase C-terminal" evidence="8">
    <location>
        <begin position="229"/>
        <end position="377"/>
    </location>
</feature>
<reference evidence="12" key="1">
    <citation type="submission" date="2016-09" db="EMBL/GenBank/DDBJ databases">
        <authorList>
            <person name="Greninger A.L."/>
            <person name="Jerome K.R."/>
            <person name="Mcnair B."/>
            <person name="Wallis C."/>
            <person name="Fang F."/>
        </authorList>
    </citation>
    <scope>NUCLEOTIDE SEQUENCE [LARGE SCALE GENOMIC DNA]</scope>
    <source>
        <strain evidence="12">M7</strain>
    </source>
</reference>
<comment type="catalytic activity">
    <reaction evidence="6">
        <text>a 2,3-saturated acyl-CoA + A = a 2,3-dehydroacyl-CoA + AH2</text>
        <dbReference type="Rhea" id="RHEA:48608"/>
        <dbReference type="ChEBI" id="CHEBI:13193"/>
        <dbReference type="ChEBI" id="CHEBI:17499"/>
        <dbReference type="ChEBI" id="CHEBI:60015"/>
        <dbReference type="ChEBI" id="CHEBI:65111"/>
    </reaction>
</comment>
<keyword evidence="5 7" id="KW-0560">Oxidoreductase</keyword>
<dbReference type="InterPro" id="IPR036250">
    <property type="entry name" value="AcylCo_DH-like_C"/>
</dbReference>
<feature type="domain" description="Acyl-CoA oxidase/dehydrogenase middle" evidence="9">
    <location>
        <begin position="123"/>
        <end position="217"/>
    </location>
</feature>
<evidence type="ECO:0000259" key="8">
    <source>
        <dbReference type="Pfam" id="PF00441"/>
    </source>
</evidence>
<keyword evidence="4 7" id="KW-0274">FAD</keyword>
<comment type="similarity">
    <text evidence="2 7">Belongs to the acyl-CoA dehydrogenase family.</text>
</comment>
<dbReference type="GO" id="GO:0003995">
    <property type="term" value="F:acyl-CoA dehydrogenase activity"/>
    <property type="evidence" value="ECO:0007669"/>
    <property type="project" value="InterPro"/>
</dbReference>
<organism evidence="11 12">
    <name type="scientific">Mycolicibacterium holsaticum</name>
    <dbReference type="NCBI Taxonomy" id="152142"/>
    <lineage>
        <taxon>Bacteria</taxon>
        <taxon>Bacillati</taxon>
        <taxon>Actinomycetota</taxon>
        <taxon>Actinomycetes</taxon>
        <taxon>Mycobacteriales</taxon>
        <taxon>Mycobacteriaceae</taxon>
        <taxon>Mycolicibacterium</taxon>
    </lineage>
</organism>
<evidence type="ECO:0000256" key="6">
    <source>
        <dbReference type="ARBA" id="ARBA00052546"/>
    </source>
</evidence>
<dbReference type="FunFam" id="2.40.110.10:FF:000002">
    <property type="entry name" value="Acyl-CoA dehydrogenase fadE12"/>
    <property type="match status" value="1"/>
</dbReference>
<dbReference type="AlphaFoldDB" id="A0A1E3R6D0"/>
<dbReference type="InterPro" id="IPR006091">
    <property type="entry name" value="Acyl-CoA_Oxase/DH_mid-dom"/>
</dbReference>
<feature type="domain" description="Acyl-CoA dehydrogenase/oxidase N-terminal" evidence="10">
    <location>
        <begin position="4"/>
        <end position="118"/>
    </location>
</feature>
<evidence type="ECO:0000313" key="11">
    <source>
        <dbReference type="EMBL" id="ODQ85379.1"/>
    </source>
</evidence>
<dbReference type="Gene3D" id="1.10.540.10">
    <property type="entry name" value="Acyl-CoA dehydrogenase/oxidase, N-terminal domain"/>
    <property type="match status" value="1"/>
</dbReference>
<dbReference type="SUPFAM" id="SSF56645">
    <property type="entry name" value="Acyl-CoA dehydrogenase NM domain-like"/>
    <property type="match status" value="1"/>
</dbReference>
<evidence type="ECO:0000256" key="3">
    <source>
        <dbReference type="ARBA" id="ARBA00022630"/>
    </source>
</evidence>
<dbReference type="InterPro" id="IPR050741">
    <property type="entry name" value="Acyl-CoA_dehydrogenase"/>
</dbReference>
<accession>A0A1E3R6D0</accession>
<dbReference type="GO" id="GO:0050660">
    <property type="term" value="F:flavin adenine dinucleotide binding"/>
    <property type="evidence" value="ECO:0007669"/>
    <property type="project" value="InterPro"/>
</dbReference>
<name>A0A1E3R6D0_9MYCO</name>
<evidence type="ECO:0000256" key="1">
    <source>
        <dbReference type="ARBA" id="ARBA00001974"/>
    </source>
</evidence>
<dbReference type="SUPFAM" id="SSF47203">
    <property type="entry name" value="Acyl-CoA dehydrogenase C-terminal domain-like"/>
    <property type="match status" value="1"/>
</dbReference>
<keyword evidence="3 7" id="KW-0285">Flavoprotein</keyword>
<dbReference type="Gene3D" id="1.20.140.10">
    <property type="entry name" value="Butyryl-CoA Dehydrogenase, subunit A, domain 3"/>
    <property type="match status" value="1"/>
</dbReference>
<sequence length="395" mass="43799">MQFSQEHDLFRTSVREMLARTVAPRYEEWEKAGRFPAHELFPEFAKLGLLGLEYDPAYGGEGADHWFTVIACEEFGRLPGNGIPMAYNVQANMATPSLHKHGSDELKREYLVPAISGEQICSIAVTEPDAGSDVAGIRTRAVRDGADWLITGAKTYITNGVQGDWLCLLVRTSDEGGYRGMSQVIVPTKSPGLTVSRSLAKLGNWCSDTAELTFDRVRVPVGNTIGEIGRGFQQQMEQFQTERISAVYQAVGQMETAIELTIDYLQQRPAFGARLIDNQYLQYTLAELACEVDALKRYAHSCAELIVAGADVTRRTSSAKLLAGKLIRRVADTCLQYHGGMGYMAETWTSRFFRDSRLLSIGGGADEVMLRVLARDLISKQFFDDPEKSQEAGRQ</sequence>
<dbReference type="RefSeq" id="WP_069407469.1">
    <property type="nucleotide sequence ID" value="NZ_MIGZ01000185.1"/>
</dbReference>
<dbReference type="Pfam" id="PF00441">
    <property type="entry name" value="Acyl-CoA_dh_1"/>
    <property type="match status" value="1"/>
</dbReference>
<dbReference type="Pfam" id="PF02771">
    <property type="entry name" value="Acyl-CoA_dh_N"/>
    <property type="match status" value="1"/>
</dbReference>
<proteinExistence type="inferred from homology"/>
<dbReference type="InterPro" id="IPR009100">
    <property type="entry name" value="AcylCoA_DH/oxidase_NM_dom_sf"/>
</dbReference>
<dbReference type="InterPro" id="IPR013786">
    <property type="entry name" value="AcylCoA_DH/ox_N"/>
</dbReference>
<dbReference type="Pfam" id="PF02770">
    <property type="entry name" value="Acyl-CoA_dh_M"/>
    <property type="match status" value="1"/>
</dbReference>
<gene>
    <name evidence="11" type="ORF">BHQ17_23470</name>
</gene>
<dbReference type="OrthoDB" id="3176804at2"/>
<dbReference type="GO" id="GO:0005737">
    <property type="term" value="C:cytoplasm"/>
    <property type="evidence" value="ECO:0007669"/>
    <property type="project" value="TreeGrafter"/>
</dbReference>